<evidence type="ECO:0000256" key="5">
    <source>
        <dbReference type="ARBA" id="ARBA00022525"/>
    </source>
</evidence>
<evidence type="ECO:0000256" key="2">
    <source>
        <dbReference type="ARBA" id="ARBA00004613"/>
    </source>
</evidence>
<dbReference type="GeneID" id="28251168"/>
<name>A0A1B1A676_9RHOB</name>
<keyword evidence="9" id="KW-0282">Flagellum</keyword>
<feature type="domain" description="Flagellar basal-body/hook protein C-terminal" evidence="7">
    <location>
        <begin position="445"/>
        <end position="482"/>
    </location>
</feature>
<dbReference type="Pfam" id="PF22638">
    <property type="entry name" value="FlgK_D1"/>
    <property type="match status" value="1"/>
</dbReference>
<dbReference type="NCBIfam" id="TIGR02492">
    <property type="entry name" value="flgK_ends"/>
    <property type="match status" value="1"/>
</dbReference>
<comment type="similarity">
    <text evidence="3">Belongs to the flagella basal body rod proteins family.</text>
</comment>
<evidence type="ECO:0000259" key="7">
    <source>
        <dbReference type="Pfam" id="PF06429"/>
    </source>
</evidence>
<dbReference type="PANTHER" id="PTHR30033">
    <property type="entry name" value="FLAGELLAR HOOK-ASSOCIATED PROTEIN 1"/>
    <property type="match status" value="1"/>
</dbReference>
<proteinExistence type="inferred from homology"/>
<dbReference type="PANTHER" id="PTHR30033:SF1">
    <property type="entry name" value="FLAGELLAR HOOK-ASSOCIATED PROTEIN 1"/>
    <property type="match status" value="1"/>
</dbReference>
<reference evidence="9 10" key="1">
    <citation type="journal article" date="2016" name="ISME J.">
        <title>Global occurrence and heterogeneity of the Roseobacter-clade species Ruegeria mobilis.</title>
        <authorList>
            <person name="Sonnenschein E."/>
            <person name="Gram L."/>
        </authorList>
    </citation>
    <scope>NUCLEOTIDE SEQUENCE [LARGE SCALE GENOMIC DNA]</scope>
    <source>
        <strain evidence="9 10">F1926</strain>
    </source>
</reference>
<organism evidence="9 10">
    <name type="scientific">Tritonibacter mobilis F1926</name>
    <dbReference type="NCBI Taxonomy" id="1265309"/>
    <lineage>
        <taxon>Bacteria</taxon>
        <taxon>Pseudomonadati</taxon>
        <taxon>Pseudomonadota</taxon>
        <taxon>Alphaproteobacteria</taxon>
        <taxon>Rhodobacterales</taxon>
        <taxon>Paracoccaceae</taxon>
        <taxon>Tritonibacter</taxon>
    </lineage>
</organism>
<dbReference type="InterPro" id="IPR002371">
    <property type="entry name" value="FlgK"/>
</dbReference>
<dbReference type="GO" id="GO:0044780">
    <property type="term" value="P:bacterial-type flagellum assembly"/>
    <property type="evidence" value="ECO:0007669"/>
    <property type="project" value="InterPro"/>
</dbReference>
<dbReference type="GO" id="GO:0005198">
    <property type="term" value="F:structural molecule activity"/>
    <property type="evidence" value="ECO:0007669"/>
    <property type="project" value="InterPro"/>
</dbReference>
<dbReference type="RefSeq" id="WP_005607884.1">
    <property type="nucleotide sequence ID" value="NZ_CP015230.1"/>
</dbReference>
<dbReference type="OrthoDB" id="7181295at2"/>
<dbReference type="Pfam" id="PF06429">
    <property type="entry name" value="Flg_bbr_C"/>
    <property type="match status" value="1"/>
</dbReference>
<dbReference type="STRING" id="1265309.K529_015000"/>
<dbReference type="GO" id="GO:0005576">
    <property type="term" value="C:extracellular region"/>
    <property type="evidence" value="ECO:0007669"/>
    <property type="project" value="UniProtKB-SubCell"/>
</dbReference>
<dbReference type="Proteomes" id="UP000013243">
    <property type="component" value="Chromosome"/>
</dbReference>
<dbReference type="EMBL" id="CP015230">
    <property type="protein sequence ID" value="ANP42084.1"/>
    <property type="molecule type" value="Genomic_DNA"/>
</dbReference>
<evidence type="ECO:0000256" key="3">
    <source>
        <dbReference type="ARBA" id="ARBA00009677"/>
    </source>
</evidence>
<evidence type="ECO:0000256" key="1">
    <source>
        <dbReference type="ARBA" id="ARBA00004365"/>
    </source>
</evidence>
<keyword evidence="9" id="KW-0969">Cilium</keyword>
<dbReference type="GO" id="GO:0009424">
    <property type="term" value="C:bacterial-type flagellum hook"/>
    <property type="evidence" value="ECO:0007669"/>
    <property type="project" value="InterPro"/>
</dbReference>
<evidence type="ECO:0000256" key="4">
    <source>
        <dbReference type="ARBA" id="ARBA00016244"/>
    </source>
</evidence>
<evidence type="ECO:0000256" key="6">
    <source>
        <dbReference type="ARBA" id="ARBA00023143"/>
    </source>
</evidence>
<dbReference type="KEGG" id="rmb:K529_015000"/>
<sequence length="482" mass="51473">MSLSTALSSAMTGITAAGRSTSVVSDNLANALTEGYYRRTLDLSSNGSAGGVRIGSVQRMIDPAIQKSVRSAEANFAATSVTAGFYARISDQVGTVNDDYSIAQRMTDMETALIEATSLPDSDARLNDLSMQAGELAMSIRNAAEGVSTLRNKAEDSIGALVEGLQTNLETLNDLNKKILAAEIRGQDPSGLEDQRDNLINAINEVIPVQVHKRDNNQTALYTNSGIKLIDGGSVAEFSFDETRLVTPYMSIDNGQLSGLEIDGRSIDTSINGKIGGGSLAAQFHVRDVASVQAQEDLDTMAADLIGRFQDPAVDPTLGVTDPGIFTDAGAFFDPVNTLGAANRIELNEVISMSGSAETWRLRDGLNATAIGDRGDTTILNNYAEAMEATNTITSPGLGSGDYSAYAIAANLMTNFTQENTWAEQELAYSSAIYSDIQSRELEQGVDTDAELQTLMMIETVYGANARMLQAIDEMMQELMRL</sequence>
<feature type="domain" description="Flagellar hook-associated protein FlgK helical" evidence="8">
    <location>
        <begin position="98"/>
        <end position="309"/>
    </location>
</feature>
<evidence type="ECO:0000313" key="10">
    <source>
        <dbReference type="Proteomes" id="UP000013243"/>
    </source>
</evidence>
<dbReference type="InterPro" id="IPR053927">
    <property type="entry name" value="FlgK_helical"/>
</dbReference>
<gene>
    <name evidence="9" type="ORF">K529_015000</name>
</gene>
<dbReference type="SUPFAM" id="SSF64518">
    <property type="entry name" value="Phase 1 flagellin"/>
    <property type="match status" value="1"/>
</dbReference>
<comment type="subcellular location">
    <subcellularLocation>
        <location evidence="1">Bacterial flagellum</location>
    </subcellularLocation>
    <subcellularLocation>
        <location evidence="2">Secreted</location>
    </subcellularLocation>
</comment>
<accession>A0A1B1A676</accession>
<keyword evidence="6" id="KW-0975">Bacterial flagellum</keyword>
<evidence type="ECO:0000313" key="9">
    <source>
        <dbReference type="EMBL" id="ANP42084.1"/>
    </source>
</evidence>
<keyword evidence="9" id="KW-0966">Cell projection</keyword>
<keyword evidence="5" id="KW-0964">Secreted</keyword>
<evidence type="ECO:0000259" key="8">
    <source>
        <dbReference type="Pfam" id="PF22638"/>
    </source>
</evidence>
<dbReference type="AlphaFoldDB" id="A0A1B1A676"/>
<dbReference type="InterPro" id="IPR010930">
    <property type="entry name" value="Flg_bb/hook_C_dom"/>
</dbReference>
<protein>
    <recommendedName>
        <fullName evidence="4">Flagellar hook-associated protein 1</fullName>
    </recommendedName>
</protein>